<comment type="caution">
    <text evidence="1">The sequence shown here is derived from an EMBL/GenBank/DDBJ whole genome shotgun (WGS) entry which is preliminary data.</text>
</comment>
<protein>
    <submittedName>
        <fullName evidence="1">Uncharacterized protein</fullName>
    </submittedName>
</protein>
<dbReference type="EMBL" id="JYDS01000001">
    <property type="protein sequence ID" value="KRZ35114.1"/>
    <property type="molecule type" value="Genomic_DNA"/>
</dbReference>
<keyword evidence="2" id="KW-1185">Reference proteome</keyword>
<reference evidence="1 2" key="1">
    <citation type="submission" date="2015-01" db="EMBL/GenBank/DDBJ databases">
        <title>Evolution of Trichinella species and genotypes.</title>
        <authorList>
            <person name="Korhonen P.K."/>
            <person name="Edoardo P."/>
            <person name="Giuseppe L.R."/>
            <person name="Gasser R.B."/>
        </authorList>
    </citation>
    <scope>NUCLEOTIDE SEQUENCE [LARGE SCALE GENOMIC DNA]</scope>
    <source>
        <strain evidence="1">ISS588</strain>
    </source>
</reference>
<proteinExistence type="predicted"/>
<dbReference type="Proteomes" id="UP000054805">
    <property type="component" value="Unassembled WGS sequence"/>
</dbReference>
<evidence type="ECO:0000313" key="1">
    <source>
        <dbReference type="EMBL" id="KRZ35114.1"/>
    </source>
</evidence>
<accession>A0A0V1JJJ0</accession>
<dbReference type="AlphaFoldDB" id="A0A0V1JJJ0"/>
<sequence>MGHYILKDLGALNRFGFQNETSDAVLVKKPCALFSNLKATEQCQALSTGNMHLIAILYLSCKKHSGISYFKYFIKKYNNNKNCSCKIVVVTGSSANQAVLFLKRLSKPKPDLKY</sequence>
<name>A0A0V1JJJ0_TRIPS</name>
<evidence type="ECO:0000313" key="2">
    <source>
        <dbReference type="Proteomes" id="UP000054805"/>
    </source>
</evidence>
<gene>
    <name evidence="1" type="ORF">T4B_7210</name>
</gene>
<organism evidence="1 2">
    <name type="scientific">Trichinella pseudospiralis</name>
    <name type="common">Parasitic roundworm</name>
    <dbReference type="NCBI Taxonomy" id="6337"/>
    <lineage>
        <taxon>Eukaryota</taxon>
        <taxon>Metazoa</taxon>
        <taxon>Ecdysozoa</taxon>
        <taxon>Nematoda</taxon>
        <taxon>Enoplea</taxon>
        <taxon>Dorylaimia</taxon>
        <taxon>Trichinellida</taxon>
        <taxon>Trichinellidae</taxon>
        <taxon>Trichinella</taxon>
    </lineage>
</organism>